<evidence type="ECO:0000256" key="1">
    <source>
        <dbReference type="SAM" id="MobiDB-lite"/>
    </source>
</evidence>
<dbReference type="Proteomes" id="UP000631034">
    <property type="component" value="Unassembled WGS sequence"/>
</dbReference>
<evidence type="ECO:0000256" key="2">
    <source>
        <dbReference type="SAM" id="Phobius"/>
    </source>
</evidence>
<comment type="caution">
    <text evidence="3">The sequence shown here is derived from an EMBL/GenBank/DDBJ whole genome shotgun (WGS) entry which is preliminary data.</text>
</comment>
<dbReference type="RefSeq" id="WP_192534626.1">
    <property type="nucleotide sequence ID" value="NZ_JACZHT010000006.1"/>
</dbReference>
<name>A0A8J6YJP1_9PROT</name>
<feature type="transmembrane region" description="Helical" evidence="2">
    <location>
        <begin position="399"/>
        <end position="421"/>
    </location>
</feature>
<accession>A0A8J6YJP1</accession>
<keyword evidence="2" id="KW-1133">Transmembrane helix</keyword>
<evidence type="ECO:0000313" key="3">
    <source>
        <dbReference type="EMBL" id="MBE1237611.1"/>
    </source>
</evidence>
<feature type="region of interest" description="Disordered" evidence="1">
    <location>
        <begin position="307"/>
        <end position="344"/>
    </location>
</feature>
<feature type="region of interest" description="Disordered" evidence="1">
    <location>
        <begin position="147"/>
        <end position="220"/>
    </location>
</feature>
<dbReference type="EMBL" id="JACZHT010000006">
    <property type="protein sequence ID" value="MBE1237611.1"/>
    <property type="molecule type" value="Genomic_DNA"/>
</dbReference>
<keyword evidence="4" id="KW-1185">Reference proteome</keyword>
<keyword evidence="2" id="KW-0812">Transmembrane</keyword>
<feature type="transmembrane region" description="Helical" evidence="2">
    <location>
        <begin position="472"/>
        <end position="493"/>
    </location>
</feature>
<gene>
    <name evidence="3" type="ORF">IHV25_08120</name>
</gene>
<organism evidence="3 4">
    <name type="scientific">Phaeovibrio sulfidiphilus</name>
    <dbReference type="NCBI Taxonomy" id="1220600"/>
    <lineage>
        <taxon>Bacteria</taxon>
        <taxon>Pseudomonadati</taxon>
        <taxon>Pseudomonadota</taxon>
        <taxon>Alphaproteobacteria</taxon>
        <taxon>Rhodospirillales</taxon>
        <taxon>Rhodospirillaceae</taxon>
        <taxon>Phaeovibrio</taxon>
    </lineage>
</organism>
<sequence>MFGIAGLSDDEKLRAVSRAVWTLDPAFTPPRDRSACLSAIALHLGRLLAVGPDAGEPADGVKCAPREAFLALVVIQLLSRLFDDPDLEQQFLAERQEGGGYPEAMARLDTLLQTSPQALSALKGDLLGWFQSRDRSRVRMILSGAADLCPDDNDGPGAQTGASPLSGTGRPANEGPQPAPPSGSRREAAGGSESSPDPVPPGPAAETPMSAVPPAPGLSDRAAVSAGGLAAAVPAMPSGLSERDGADGQGDWSGDPQRFRLRLEEPISVRSSPVDPGRLAPAFTAVQGDAIGPVLSVSRREPVSVVLPGFSDPAEPQGPAPSRNGGRGDPVLPSSGKGDGAGPVLQSGTAPVLPVFGNGGWHGPGSVTLAGPAERVRVSHVTLSGARPEARVLFRRRGLLRSLGGLVLAWGVCAGLLSIFSGFRTLDEFQAVLVRMGTDPLVISLVTVIYYGIAAASFRLEVRQSSLNPVTVAMAVFAGLCAFAFRGVAFFVVG</sequence>
<feature type="transmembrane region" description="Helical" evidence="2">
    <location>
        <begin position="441"/>
        <end position="460"/>
    </location>
</feature>
<proteinExistence type="predicted"/>
<feature type="region of interest" description="Disordered" evidence="1">
    <location>
        <begin position="236"/>
        <end position="256"/>
    </location>
</feature>
<protein>
    <submittedName>
        <fullName evidence="3">Uncharacterized protein</fullName>
    </submittedName>
</protein>
<dbReference type="AlphaFoldDB" id="A0A8J6YJP1"/>
<reference evidence="3" key="1">
    <citation type="submission" date="2020-10" db="EMBL/GenBank/DDBJ databases">
        <title>Genome sequence of the unusual species of purple photosynthetic bacteria, Phaeovibrio sulfidiphilus DSM 23193, type strain.</title>
        <authorList>
            <person name="Kyndt J.A."/>
            <person name="Meyer T.E."/>
        </authorList>
    </citation>
    <scope>NUCLEOTIDE SEQUENCE</scope>
    <source>
        <strain evidence="3">DSM 23193</strain>
    </source>
</reference>
<evidence type="ECO:0000313" key="4">
    <source>
        <dbReference type="Proteomes" id="UP000631034"/>
    </source>
</evidence>
<keyword evidence="2" id="KW-0472">Membrane</keyword>